<evidence type="ECO:0000256" key="4">
    <source>
        <dbReference type="SAM" id="MobiDB-lite"/>
    </source>
</evidence>
<feature type="domain" description="SIS" evidence="6">
    <location>
        <begin position="137"/>
        <end position="275"/>
    </location>
</feature>
<gene>
    <name evidence="7" type="ORF">N5A92_24420</name>
</gene>
<keyword evidence="8" id="KW-1185">Reference proteome</keyword>
<feature type="region of interest" description="Disordered" evidence="4">
    <location>
        <begin position="273"/>
        <end position="296"/>
    </location>
</feature>
<dbReference type="Pfam" id="PF01418">
    <property type="entry name" value="HTH_6"/>
    <property type="match status" value="1"/>
</dbReference>
<dbReference type="PROSITE" id="PS51464">
    <property type="entry name" value="SIS"/>
    <property type="match status" value="1"/>
</dbReference>
<dbReference type="PANTHER" id="PTHR30514">
    <property type="entry name" value="GLUCOKINASE"/>
    <property type="match status" value="1"/>
</dbReference>
<dbReference type="InterPro" id="IPR035472">
    <property type="entry name" value="RpiR-like_SIS"/>
</dbReference>
<dbReference type="PROSITE" id="PS51071">
    <property type="entry name" value="HTH_RPIR"/>
    <property type="match status" value="1"/>
</dbReference>
<dbReference type="InterPro" id="IPR009057">
    <property type="entry name" value="Homeodomain-like_sf"/>
</dbReference>
<feature type="domain" description="HTH rpiR-type" evidence="5">
    <location>
        <begin position="15"/>
        <end position="91"/>
    </location>
</feature>
<dbReference type="RefSeq" id="WP_260906988.1">
    <property type="nucleotide sequence ID" value="NZ_JAOCZP010000011.1"/>
</dbReference>
<evidence type="ECO:0000259" key="5">
    <source>
        <dbReference type="PROSITE" id="PS51071"/>
    </source>
</evidence>
<dbReference type="SUPFAM" id="SSF46689">
    <property type="entry name" value="Homeodomain-like"/>
    <property type="match status" value="1"/>
</dbReference>
<evidence type="ECO:0000256" key="3">
    <source>
        <dbReference type="ARBA" id="ARBA00023163"/>
    </source>
</evidence>
<dbReference type="InterPro" id="IPR047640">
    <property type="entry name" value="RpiR-like"/>
</dbReference>
<proteinExistence type="predicted"/>
<organism evidence="7 8">
    <name type="scientific">Chelativorans salis</name>
    <dbReference type="NCBI Taxonomy" id="2978478"/>
    <lineage>
        <taxon>Bacteria</taxon>
        <taxon>Pseudomonadati</taxon>
        <taxon>Pseudomonadota</taxon>
        <taxon>Alphaproteobacteria</taxon>
        <taxon>Hyphomicrobiales</taxon>
        <taxon>Phyllobacteriaceae</taxon>
        <taxon>Chelativorans</taxon>
    </lineage>
</organism>
<dbReference type="Gene3D" id="3.40.50.10490">
    <property type="entry name" value="Glucose-6-phosphate isomerase like protein, domain 1"/>
    <property type="match status" value="1"/>
</dbReference>
<dbReference type="InterPro" id="IPR001347">
    <property type="entry name" value="SIS_dom"/>
</dbReference>
<comment type="caution">
    <text evidence="7">The sequence shown here is derived from an EMBL/GenBank/DDBJ whole genome shotgun (WGS) entry which is preliminary data.</text>
</comment>
<dbReference type="InterPro" id="IPR036388">
    <property type="entry name" value="WH-like_DNA-bd_sf"/>
</dbReference>
<dbReference type="SUPFAM" id="SSF53697">
    <property type="entry name" value="SIS domain"/>
    <property type="match status" value="1"/>
</dbReference>
<keyword evidence="1" id="KW-0805">Transcription regulation</keyword>
<name>A0ABT2LX43_9HYPH</name>
<dbReference type="Gene3D" id="1.10.10.10">
    <property type="entry name" value="Winged helix-like DNA-binding domain superfamily/Winged helix DNA-binding domain"/>
    <property type="match status" value="1"/>
</dbReference>
<dbReference type="EMBL" id="JAOCZP010000011">
    <property type="protein sequence ID" value="MCT7378163.1"/>
    <property type="molecule type" value="Genomic_DNA"/>
</dbReference>
<dbReference type="InterPro" id="IPR000281">
    <property type="entry name" value="HTH_RpiR"/>
</dbReference>
<keyword evidence="2" id="KW-0238">DNA-binding</keyword>
<evidence type="ECO:0000256" key="2">
    <source>
        <dbReference type="ARBA" id="ARBA00023125"/>
    </source>
</evidence>
<dbReference type="PANTHER" id="PTHR30514:SF18">
    <property type="entry name" value="RPIR-FAMILY TRANSCRIPTIONAL REGULATOR"/>
    <property type="match status" value="1"/>
</dbReference>
<protein>
    <submittedName>
        <fullName evidence="7">MurR/RpiR family transcriptional regulator</fullName>
    </submittedName>
</protein>
<evidence type="ECO:0000256" key="1">
    <source>
        <dbReference type="ARBA" id="ARBA00023015"/>
    </source>
</evidence>
<evidence type="ECO:0000259" key="6">
    <source>
        <dbReference type="PROSITE" id="PS51464"/>
    </source>
</evidence>
<evidence type="ECO:0000313" key="7">
    <source>
        <dbReference type="EMBL" id="MCT7378163.1"/>
    </source>
</evidence>
<keyword evidence="3" id="KW-0804">Transcription</keyword>
<dbReference type="Pfam" id="PF01380">
    <property type="entry name" value="SIS"/>
    <property type="match status" value="1"/>
</dbReference>
<accession>A0ABT2LX43</accession>
<evidence type="ECO:0000313" key="8">
    <source>
        <dbReference type="Proteomes" id="UP001320831"/>
    </source>
</evidence>
<dbReference type="CDD" id="cd05013">
    <property type="entry name" value="SIS_RpiR"/>
    <property type="match status" value="1"/>
</dbReference>
<reference evidence="7 8" key="1">
    <citation type="submission" date="2022-09" db="EMBL/GenBank/DDBJ databases">
        <title>Chelativorans salina sp. nov., a novel slightly halophilic bacterium isolated from a saline lake sediment enrichment.</title>
        <authorList>
            <person name="Gao L."/>
            <person name="Fang B.-Z."/>
            <person name="Li W.-J."/>
        </authorList>
    </citation>
    <scope>NUCLEOTIDE SEQUENCE [LARGE SCALE GENOMIC DNA]</scope>
    <source>
        <strain evidence="7 8">EGI FJ00035</strain>
    </source>
</reference>
<sequence>MVRKNDAGEGSSSFLEMRSRIVARYPELSPQFQSIAQFALSNPEAMATETVVQLAGRVGAPPSSLVRFAQSLGYTGFAEMKRGFRDHLVFLVKTKNDSQGAPQGEGPADALRRLALEAQRDIEVLNRDFDATAFERAVNSLAGVTSIFVTAQHLSYPFASLFAWSLLEKGQECILLDNVGGFALRQSQLAGPKDATVSISFSPYQPSVVEEARAHRARGGTVIAITDTPLSPLAPHANEVLIVPGMAVGSTGSLAGALCLIRSLASAVAAIRGGNAGDSDRRGRKRRPNGGERRNG</sequence>
<dbReference type="Proteomes" id="UP001320831">
    <property type="component" value="Unassembled WGS sequence"/>
</dbReference>
<dbReference type="InterPro" id="IPR046348">
    <property type="entry name" value="SIS_dom_sf"/>
</dbReference>